<evidence type="ECO:0000313" key="3">
    <source>
        <dbReference type="Proteomes" id="UP001595698"/>
    </source>
</evidence>
<evidence type="ECO:0000256" key="1">
    <source>
        <dbReference type="SAM" id="Phobius"/>
    </source>
</evidence>
<keyword evidence="1" id="KW-0472">Membrane</keyword>
<sequence>MRPHQRFWYGVAALLLAGSAFHLAVYAVDGGGWAGPVSWRKPILFGFSFGLTLACLVWVTGRLRPPPTRPRLLLGALGTACVVEVALIDLQRWRGVPSHLNFGTPFDTAVSAVLAVTAFAGLIPPIVVIAVRAFRGLDASPSMSLAIRAGLAVLLLSQVAGGALIANGRIIGLPPDRTDLSILGAAGQLKVPHAVTLHALQALPALAALLTLTSWGEHARTRLVALAVAGYGGLVVVSVLQAVQGLAPADLTPLSGAVLLAAVAALGVAAAVALVRLDAHRVRALVRPSAGTLVGRNARNAYNAWNMRGLHDMRGVED</sequence>
<evidence type="ECO:0000313" key="2">
    <source>
        <dbReference type="EMBL" id="MFC3978642.1"/>
    </source>
</evidence>
<feature type="transmembrane region" description="Helical" evidence="1">
    <location>
        <begin position="7"/>
        <end position="28"/>
    </location>
</feature>
<feature type="transmembrane region" description="Helical" evidence="1">
    <location>
        <begin position="110"/>
        <end position="134"/>
    </location>
</feature>
<feature type="transmembrane region" description="Helical" evidence="1">
    <location>
        <begin position="223"/>
        <end position="243"/>
    </location>
</feature>
<organism evidence="2 3">
    <name type="scientific">Streptosporangium jomthongense</name>
    <dbReference type="NCBI Taxonomy" id="1193683"/>
    <lineage>
        <taxon>Bacteria</taxon>
        <taxon>Bacillati</taxon>
        <taxon>Actinomycetota</taxon>
        <taxon>Actinomycetes</taxon>
        <taxon>Streptosporangiales</taxon>
        <taxon>Streptosporangiaceae</taxon>
        <taxon>Streptosporangium</taxon>
    </lineage>
</organism>
<accession>A0ABV8EQM2</accession>
<feature type="transmembrane region" description="Helical" evidence="1">
    <location>
        <begin position="191"/>
        <end position="211"/>
    </location>
</feature>
<comment type="caution">
    <text evidence="2">The sequence shown here is derived from an EMBL/GenBank/DDBJ whole genome shotgun (WGS) entry which is preliminary data.</text>
</comment>
<keyword evidence="3" id="KW-1185">Reference proteome</keyword>
<keyword evidence="1" id="KW-1133">Transmembrane helix</keyword>
<dbReference type="Proteomes" id="UP001595698">
    <property type="component" value="Unassembled WGS sequence"/>
</dbReference>
<reference evidence="3" key="1">
    <citation type="journal article" date="2019" name="Int. J. Syst. Evol. Microbiol.">
        <title>The Global Catalogue of Microorganisms (GCM) 10K type strain sequencing project: providing services to taxonomists for standard genome sequencing and annotation.</title>
        <authorList>
            <consortium name="The Broad Institute Genomics Platform"/>
            <consortium name="The Broad Institute Genome Sequencing Center for Infectious Disease"/>
            <person name="Wu L."/>
            <person name="Ma J."/>
        </authorList>
    </citation>
    <scope>NUCLEOTIDE SEQUENCE [LARGE SCALE GENOMIC DNA]</scope>
    <source>
        <strain evidence="3">TBRC 7912</strain>
    </source>
</reference>
<dbReference type="EMBL" id="JBHSBC010000001">
    <property type="protein sequence ID" value="MFC3978642.1"/>
    <property type="molecule type" value="Genomic_DNA"/>
</dbReference>
<feature type="transmembrane region" description="Helical" evidence="1">
    <location>
        <begin position="72"/>
        <end position="90"/>
    </location>
</feature>
<name>A0ABV8EQM2_9ACTN</name>
<proteinExistence type="predicted"/>
<dbReference type="RefSeq" id="WP_386186829.1">
    <property type="nucleotide sequence ID" value="NZ_JBHSBC010000001.1"/>
</dbReference>
<gene>
    <name evidence="2" type="ORF">ACFOYY_00795</name>
</gene>
<keyword evidence="1" id="KW-0812">Transmembrane</keyword>
<protein>
    <submittedName>
        <fullName evidence="2">Uncharacterized protein</fullName>
    </submittedName>
</protein>
<feature type="transmembrane region" description="Helical" evidence="1">
    <location>
        <begin position="255"/>
        <end position="277"/>
    </location>
</feature>
<feature type="transmembrane region" description="Helical" evidence="1">
    <location>
        <begin position="146"/>
        <end position="171"/>
    </location>
</feature>
<feature type="transmembrane region" description="Helical" evidence="1">
    <location>
        <begin position="43"/>
        <end position="60"/>
    </location>
</feature>